<evidence type="ECO:0000313" key="1">
    <source>
        <dbReference type="EMBL" id="WNM62587.1"/>
    </source>
</evidence>
<evidence type="ECO:0000313" key="2">
    <source>
        <dbReference type="Proteomes" id="UP001302494"/>
    </source>
</evidence>
<dbReference type="RefSeq" id="WP_312746291.1">
    <property type="nucleotide sequence ID" value="NZ_CP116968.1"/>
</dbReference>
<keyword evidence="2" id="KW-1185">Reference proteome</keyword>
<gene>
    <name evidence="1" type="ORF">PQG83_02240</name>
</gene>
<name>A0AA96GJQ3_9BACT</name>
<organism evidence="1 2">
    <name type="scientific">Candidatus Nitrospira neomarina</name>
    <dbReference type="NCBI Taxonomy" id="3020899"/>
    <lineage>
        <taxon>Bacteria</taxon>
        <taxon>Pseudomonadati</taxon>
        <taxon>Nitrospirota</taxon>
        <taxon>Nitrospiria</taxon>
        <taxon>Nitrospirales</taxon>
        <taxon>Nitrospiraceae</taxon>
        <taxon>Nitrospira</taxon>
    </lineage>
</organism>
<protein>
    <recommendedName>
        <fullName evidence="3">DUF5666 domain-containing protein</fullName>
    </recommendedName>
</protein>
<reference evidence="1 2" key="1">
    <citation type="submission" date="2023-01" db="EMBL/GenBank/DDBJ databases">
        <title>Cultivation and genomic characterization of new, ubiquitous marine nitrite-oxidizing bacteria from the Nitrospirales.</title>
        <authorList>
            <person name="Mueller A.J."/>
            <person name="Daebeler A."/>
            <person name="Herbold C.W."/>
            <person name="Kirkegaard R.H."/>
            <person name="Daims H."/>
        </authorList>
    </citation>
    <scope>NUCLEOTIDE SEQUENCE [LARGE SCALE GENOMIC DNA]</scope>
    <source>
        <strain evidence="1 2">DK</strain>
    </source>
</reference>
<evidence type="ECO:0008006" key="3">
    <source>
        <dbReference type="Google" id="ProtNLM"/>
    </source>
</evidence>
<sequence>MNTPRQYMKWLLNIKLMMTLSVLMGVPGFAFGSDLTGHIPEHDRSGTTPLQGDRQLDEGHRIIQGVVEEVNENTLRVDAGEAGELAPRYLNLSNSEKNDDFKVGDTVQIEVNAQNKVVGYQPVHKNGAKP</sequence>
<dbReference type="KEGG" id="nneo:PQG83_02240"/>
<dbReference type="Proteomes" id="UP001302494">
    <property type="component" value="Chromosome"/>
</dbReference>
<dbReference type="AlphaFoldDB" id="A0AA96GJQ3"/>
<proteinExistence type="predicted"/>
<dbReference type="EMBL" id="CP116968">
    <property type="protein sequence ID" value="WNM62587.1"/>
    <property type="molecule type" value="Genomic_DNA"/>
</dbReference>
<accession>A0AA96GJQ3</accession>